<dbReference type="RefSeq" id="WP_252853553.1">
    <property type="nucleotide sequence ID" value="NZ_JAMXLR010000055.1"/>
</dbReference>
<organism evidence="2 3">
    <name type="scientific">Aeoliella straminimaris</name>
    <dbReference type="NCBI Taxonomy" id="2954799"/>
    <lineage>
        <taxon>Bacteria</taxon>
        <taxon>Pseudomonadati</taxon>
        <taxon>Planctomycetota</taxon>
        <taxon>Planctomycetia</taxon>
        <taxon>Pirellulales</taxon>
        <taxon>Lacipirellulaceae</taxon>
        <taxon>Aeoliella</taxon>
    </lineage>
</organism>
<feature type="transmembrane region" description="Helical" evidence="1">
    <location>
        <begin position="66"/>
        <end position="89"/>
    </location>
</feature>
<dbReference type="InterPro" id="IPR038770">
    <property type="entry name" value="Na+/solute_symporter_sf"/>
</dbReference>
<feature type="transmembrane region" description="Helical" evidence="1">
    <location>
        <begin position="158"/>
        <end position="176"/>
    </location>
</feature>
<dbReference type="AlphaFoldDB" id="A0A9X2FGZ2"/>
<keyword evidence="3" id="KW-1185">Reference proteome</keyword>
<gene>
    <name evidence="2" type="ORF">NG895_16140</name>
</gene>
<feature type="transmembrane region" description="Helical" evidence="1">
    <location>
        <begin position="272"/>
        <end position="297"/>
    </location>
</feature>
<feature type="transmembrane region" description="Helical" evidence="1">
    <location>
        <begin position="228"/>
        <end position="251"/>
    </location>
</feature>
<comment type="caution">
    <text evidence="2">The sequence shown here is derived from an EMBL/GenBank/DDBJ whole genome shotgun (WGS) entry which is preliminary data.</text>
</comment>
<dbReference type="PANTHER" id="PTHR18640">
    <property type="entry name" value="SOLUTE CARRIER FAMILY 10 MEMBER 7"/>
    <property type="match status" value="1"/>
</dbReference>
<dbReference type="GO" id="GO:0005886">
    <property type="term" value="C:plasma membrane"/>
    <property type="evidence" value="ECO:0007669"/>
    <property type="project" value="TreeGrafter"/>
</dbReference>
<dbReference type="Pfam" id="PF13593">
    <property type="entry name" value="SBF_like"/>
    <property type="match status" value="1"/>
</dbReference>
<dbReference type="Proteomes" id="UP001155241">
    <property type="component" value="Unassembled WGS sequence"/>
</dbReference>
<keyword evidence="1" id="KW-1133">Transmembrane helix</keyword>
<evidence type="ECO:0000256" key="1">
    <source>
        <dbReference type="SAM" id="Phobius"/>
    </source>
</evidence>
<reference evidence="2" key="1">
    <citation type="submission" date="2022-06" db="EMBL/GenBank/DDBJ databases">
        <title>Aeoliella straminimaris, a novel planctomycete from sediments.</title>
        <authorList>
            <person name="Vitorino I.R."/>
            <person name="Lage O.M."/>
        </authorList>
    </citation>
    <scope>NUCLEOTIDE SEQUENCE</scope>
    <source>
        <strain evidence="2">ICT_H6.2</strain>
    </source>
</reference>
<feature type="transmembrane region" description="Helical" evidence="1">
    <location>
        <begin position="35"/>
        <end position="54"/>
    </location>
</feature>
<dbReference type="EMBL" id="JAMXLR010000055">
    <property type="protein sequence ID" value="MCO6045441.1"/>
    <property type="molecule type" value="Genomic_DNA"/>
</dbReference>
<accession>A0A9X2FGZ2</accession>
<protein>
    <submittedName>
        <fullName evidence="2">Bile acid:sodium symporter</fullName>
    </submittedName>
</protein>
<dbReference type="PANTHER" id="PTHR18640:SF5">
    <property type="entry name" value="SODIUM_BILE ACID COTRANSPORTER 7"/>
    <property type="match status" value="1"/>
</dbReference>
<dbReference type="Gene3D" id="1.20.1530.20">
    <property type="match status" value="1"/>
</dbReference>
<sequence>MNKILQRHWFLVLLLAVLLTGMTLSSHLHGPLSQFPREVVVAIVMFITALPMSFGQLTAAARNVRAVGLALVLSILVAPPLAWGIGHLLPTDLSVGLLIAACVPCTLASAAVWTRRGGGNDAIALFVTLVTNLACFLVLPGWLWVMLGQKVKLDAWDLSQRLLLLVVVPVIVAQVLRRSTTVLEFAASSKTQLSLAAQVGVLSMVLFGAVSAGETLASVDSSSVPSYIWWWLVLLVLVMHLMLFALGWFGSRALGLKYADQLPVAIAGSQKTLMIGLDVALLFSGLAVLPMVAYHIVQLVVDTLLVDRLKSRAE</sequence>
<dbReference type="InterPro" id="IPR016833">
    <property type="entry name" value="Put_Na-Bile_cotransptr"/>
</dbReference>
<evidence type="ECO:0000313" key="3">
    <source>
        <dbReference type="Proteomes" id="UP001155241"/>
    </source>
</evidence>
<feature type="transmembrane region" description="Helical" evidence="1">
    <location>
        <begin position="196"/>
        <end position="216"/>
    </location>
</feature>
<evidence type="ECO:0000313" key="2">
    <source>
        <dbReference type="EMBL" id="MCO6045441.1"/>
    </source>
</evidence>
<keyword evidence="1" id="KW-0812">Transmembrane</keyword>
<proteinExistence type="predicted"/>
<name>A0A9X2FGZ2_9BACT</name>
<feature type="transmembrane region" description="Helical" evidence="1">
    <location>
        <begin position="125"/>
        <end position="146"/>
    </location>
</feature>
<keyword evidence="1" id="KW-0472">Membrane</keyword>
<feature type="transmembrane region" description="Helical" evidence="1">
    <location>
        <begin position="95"/>
        <end position="113"/>
    </location>
</feature>